<name>A0A9P4N7Q5_9PLEO</name>
<accession>A0A9P4N7Q5</accession>
<dbReference type="AlphaFoldDB" id="A0A9P4N7Q5"/>
<dbReference type="EMBL" id="ML986594">
    <property type="protein sequence ID" value="KAF2267074.1"/>
    <property type="molecule type" value="Genomic_DNA"/>
</dbReference>
<feature type="region of interest" description="Disordered" evidence="1">
    <location>
        <begin position="1"/>
        <end position="29"/>
    </location>
</feature>
<sequence length="74" mass="7655">MALVAADDPFKDPSLDTSPAATPQPPDDVPITLAVGRNASLTLGTDSLVVLGTTICRIFRETSANECRRGAAGQ</sequence>
<evidence type="ECO:0000313" key="3">
    <source>
        <dbReference type="Proteomes" id="UP000800093"/>
    </source>
</evidence>
<dbReference type="Proteomes" id="UP000800093">
    <property type="component" value="Unassembled WGS sequence"/>
</dbReference>
<reference evidence="3" key="1">
    <citation type="journal article" date="2020" name="Stud. Mycol.">
        <title>101 Dothideomycetes genomes: A test case for predicting lifestyles and emergence of pathogens.</title>
        <authorList>
            <person name="Haridas S."/>
            <person name="Albert R."/>
            <person name="Binder M."/>
            <person name="Bloem J."/>
            <person name="LaButti K."/>
            <person name="Salamov A."/>
            <person name="Andreopoulos B."/>
            <person name="Baker S."/>
            <person name="Barry K."/>
            <person name="Bills G."/>
            <person name="Bluhm B."/>
            <person name="Cannon C."/>
            <person name="Castanera R."/>
            <person name="Culley D."/>
            <person name="Daum C."/>
            <person name="Ezra D."/>
            <person name="Gonzalez J."/>
            <person name="Henrissat B."/>
            <person name="Kuo A."/>
            <person name="Liang C."/>
            <person name="Lipzen A."/>
            <person name="Lutzoni F."/>
            <person name="Magnuson J."/>
            <person name="Mondo S."/>
            <person name="Nolan M."/>
            <person name="Ohm R."/>
            <person name="Pangilinan J."/>
            <person name="Park H.-J."/>
            <person name="Ramirez L."/>
            <person name="Alfaro M."/>
            <person name="Sun H."/>
            <person name="Tritt A."/>
            <person name="Yoshinaga Y."/>
            <person name="Zwiers L.-H."/>
            <person name="Turgeon B."/>
            <person name="Goodwin S."/>
            <person name="Spatafora J."/>
            <person name="Crous P."/>
            <person name="Grigoriev I."/>
        </authorList>
    </citation>
    <scope>NUCLEOTIDE SEQUENCE [LARGE SCALE GENOMIC DNA]</scope>
    <source>
        <strain evidence="3">CBS 304.66</strain>
    </source>
</reference>
<evidence type="ECO:0000313" key="2">
    <source>
        <dbReference type="EMBL" id="KAF2267074.1"/>
    </source>
</evidence>
<gene>
    <name evidence="2" type="ORF">CC78DRAFT_531157</name>
</gene>
<protein>
    <submittedName>
        <fullName evidence="2">Uncharacterized protein</fullName>
    </submittedName>
</protein>
<keyword evidence="3" id="KW-1185">Reference proteome</keyword>
<evidence type="ECO:0000256" key="1">
    <source>
        <dbReference type="SAM" id="MobiDB-lite"/>
    </source>
</evidence>
<comment type="caution">
    <text evidence="2">The sequence shown here is derived from an EMBL/GenBank/DDBJ whole genome shotgun (WGS) entry which is preliminary data.</text>
</comment>
<proteinExistence type="predicted"/>
<organism evidence="2 3">
    <name type="scientific">Lojkania enalia</name>
    <dbReference type="NCBI Taxonomy" id="147567"/>
    <lineage>
        <taxon>Eukaryota</taxon>
        <taxon>Fungi</taxon>
        <taxon>Dikarya</taxon>
        <taxon>Ascomycota</taxon>
        <taxon>Pezizomycotina</taxon>
        <taxon>Dothideomycetes</taxon>
        <taxon>Pleosporomycetidae</taxon>
        <taxon>Pleosporales</taxon>
        <taxon>Pleosporales incertae sedis</taxon>
        <taxon>Lojkania</taxon>
    </lineage>
</organism>